<evidence type="ECO:0000313" key="7">
    <source>
        <dbReference type="Proteomes" id="UP000663834"/>
    </source>
</evidence>
<dbReference type="EMBL" id="CAJOBH010001457">
    <property type="protein sequence ID" value="CAF3855966.1"/>
    <property type="molecule type" value="Genomic_DNA"/>
</dbReference>
<name>A0A815HV72_9BILA</name>
<dbReference type="PANTHER" id="PTHR47231">
    <property type="entry name" value="UPF0722 PROTEIN C11ORF88"/>
    <property type="match status" value="1"/>
</dbReference>
<proteinExistence type="inferred from homology"/>
<dbReference type="EMBL" id="CAJNOV010011049">
    <property type="protein sequence ID" value="CAF1434795.1"/>
    <property type="molecule type" value="Genomic_DNA"/>
</dbReference>
<dbReference type="Proteomes" id="UP000663834">
    <property type="component" value="Unassembled WGS sequence"/>
</dbReference>
<dbReference type="EMBL" id="CAJOBJ010000993">
    <property type="protein sequence ID" value="CAF3855799.1"/>
    <property type="molecule type" value="Genomic_DNA"/>
</dbReference>
<comment type="caution">
    <text evidence="3">The sequence shown here is derived from an EMBL/GenBank/DDBJ whole genome shotgun (WGS) entry which is preliminary data.</text>
</comment>
<evidence type="ECO:0000313" key="3">
    <source>
        <dbReference type="EMBL" id="CAF1357541.1"/>
    </source>
</evidence>
<organism evidence="3 7">
    <name type="scientific">Rotaria magnacalcarata</name>
    <dbReference type="NCBI Taxonomy" id="392030"/>
    <lineage>
        <taxon>Eukaryota</taxon>
        <taxon>Metazoa</taxon>
        <taxon>Spiralia</taxon>
        <taxon>Gnathifera</taxon>
        <taxon>Rotifera</taxon>
        <taxon>Eurotatoria</taxon>
        <taxon>Bdelloidea</taxon>
        <taxon>Philodinida</taxon>
        <taxon>Philodinidae</taxon>
        <taxon>Rotaria</taxon>
    </lineage>
</organism>
<evidence type="ECO:0000313" key="5">
    <source>
        <dbReference type="EMBL" id="CAF3855799.1"/>
    </source>
</evidence>
<dbReference type="InterPro" id="IPR040681">
    <property type="entry name" value="HOATZ-like"/>
</dbReference>
<evidence type="ECO:0000313" key="6">
    <source>
        <dbReference type="EMBL" id="CAF3855966.1"/>
    </source>
</evidence>
<dbReference type="EMBL" id="CAJNOW010002589">
    <property type="protein sequence ID" value="CAF1357541.1"/>
    <property type="molecule type" value="Genomic_DNA"/>
</dbReference>
<sequence>MNLQSSKVHEIDTRNSTALTVFDGSREDESKLAKQFWNSVVLIPPVESTLVCKEINQRTRTRTLDDGIKKSRFFTTISKNKKEKTLKEKFYDETAVYQLEEDEARRIKAFELRHQKVRQLFYKQAKTNRIKNEQWAISPSDNYLINIHHEGASMSLENETDDTKYDENERELVFSLPD</sequence>
<dbReference type="Proteomes" id="UP000681967">
    <property type="component" value="Unassembled WGS sequence"/>
</dbReference>
<dbReference type="Proteomes" id="UP000663855">
    <property type="component" value="Unassembled WGS sequence"/>
</dbReference>
<gene>
    <name evidence="6" type="ORF">BYL167_LOCUS6120</name>
    <name evidence="4" type="ORF">CJN711_LOCUS23760</name>
    <name evidence="5" type="ORF">GIL414_LOCUS4218</name>
    <name evidence="3" type="ORF">KQP761_LOCUS7561</name>
</gene>
<evidence type="ECO:0000256" key="1">
    <source>
        <dbReference type="ARBA" id="ARBA00023451"/>
    </source>
</evidence>
<evidence type="ECO:0000256" key="2">
    <source>
        <dbReference type="ARBA" id="ARBA00023657"/>
    </source>
</evidence>
<dbReference type="Pfam" id="PF17664">
    <property type="entry name" value="HOATZ-like"/>
    <property type="match status" value="1"/>
</dbReference>
<accession>A0A815HV72</accession>
<dbReference type="Proteomes" id="UP000681720">
    <property type="component" value="Unassembled WGS sequence"/>
</dbReference>
<reference evidence="3" key="1">
    <citation type="submission" date="2021-02" db="EMBL/GenBank/DDBJ databases">
        <authorList>
            <person name="Nowell W R."/>
        </authorList>
    </citation>
    <scope>NUCLEOTIDE SEQUENCE</scope>
</reference>
<protein>
    <recommendedName>
        <fullName evidence="2">Cilia- and flagella-associated protein HOATZ</fullName>
    </recommendedName>
</protein>
<dbReference type="AlphaFoldDB" id="A0A815HV72"/>
<dbReference type="PANTHER" id="PTHR47231:SF1">
    <property type="entry name" value="CILIA- AND FLAGELLA-ASSOCIATED PROTEIN HOATZ"/>
    <property type="match status" value="1"/>
</dbReference>
<comment type="similarity">
    <text evidence="1">Belongs to the HOATZ family.</text>
</comment>
<dbReference type="OrthoDB" id="10004365at2759"/>
<dbReference type="GO" id="GO:0060271">
    <property type="term" value="P:cilium assembly"/>
    <property type="evidence" value="ECO:0007669"/>
    <property type="project" value="InterPro"/>
</dbReference>
<evidence type="ECO:0000313" key="4">
    <source>
        <dbReference type="EMBL" id="CAF1434795.1"/>
    </source>
</evidence>